<dbReference type="Proteomes" id="UP000034581">
    <property type="component" value="Unassembled WGS sequence"/>
</dbReference>
<sequence>MPSKTKKDSLKKEKTLKTKVSKELPVTKNLDSKKTFTPDSEKIKSFSLNPKVVKYGLPLFIVIVLGGLLFYFKGQFIPVIVNGTPIFRGTLISELEKKSGKETLDNLIIETLILQKAKEQKVVVTDDEINAQVSSVEQSISASGTTLEAALKEENMTLNDFRKQIKLQKIVEKIVLASITVSDEEVKTYIDTNKLTAPEGTSAEDFQNQTKETVLQQKKSTAVNEWITELQTNAKIQYFLQFPS</sequence>
<gene>
    <name evidence="3" type="ORF">UR67_C0007G0078</name>
</gene>
<proteinExistence type="predicted"/>
<feature type="transmembrane region" description="Helical" evidence="2">
    <location>
        <begin position="52"/>
        <end position="72"/>
    </location>
</feature>
<organism evidence="3 4">
    <name type="scientific">candidate division CPR3 bacterium GW2011_GWF2_35_18</name>
    <dbReference type="NCBI Taxonomy" id="1618350"/>
    <lineage>
        <taxon>Bacteria</taxon>
        <taxon>Bacteria division CPR3</taxon>
    </lineage>
</organism>
<dbReference type="InterPro" id="IPR027304">
    <property type="entry name" value="Trigger_fact/SurA_dom_sf"/>
</dbReference>
<keyword evidence="3" id="KW-0413">Isomerase</keyword>
<dbReference type="InterPro" id="IPR050280">
    <property type="entry name" value="OMP_Chaperone_SurA"/>
</dbReference>
<dbReference type="PANTHER" id="PTHR47637:SF1">
    <property type="entry name" value="CHAPERONE SURA"/>
    <property type="match status" value="1"/>
</dbReference>
<evidence type="ECO:0000313" key="3">
    <source>
        <dbReference type="EMBL" id="KKP69373.1"/>
    </source>
</evidence>
<keyword evidence="2" id="KW-1133">Transmembrane helix</keyword>
<evidence type="ECO:0000256" key="2">
    <source>
        <dbReference type="SAM" id="Phobius"/>
    </source>
</evidence>
<evidence type="ECO:0000256" key="1">
    <source>
        <dbReference type="ARBA" id="ARBA00022729"/>
    </source>
</evidence>
<keyword evidence="2" id="KW-0812">Transmembrane</keyword>
<dbReference type="Pfam" id="PF13624">
    <property type="entry name" value="SurA_N_3"/>
    <property type="match status" value="1"/>
</dbReference>
<keyword evidence="2" id="KW-0472">Membrane</keyword>
<keyword evidence="1" id="KW-0732">Signal</keyword>
<dbReference type="SUPFAM" id="SSF109998">
    <property type="entry name" value="Triger factor/SurA peptide-binding domain-like"/>
    <property type="match status" value="1"/>
</dbReference>
<dbReference type="Gene3D" id="1.10.4030.10">
    <property type="entry name" value="Porin chaperone SurA, peptide-binding domain"/>
    <property type="match status" value="1"/>
</dbReference>
<accession>A0A0G0BIW6</accession>
<comment type="caution">
    <text evidence="3">The sequence shown here is derived from an EMBL/GenBank/DDBJ whole genome shotgun (WGS) entry which is preliminary data.</text>
</comment>
<dbReference type="STRING" id="1618350.UR67_C0007G0078"/>
<dbReference type="PANTHER" id="PTHR47637">
    <property type="entry name" value="CHAPERONE SURA"/>
    <property type="match status" value="1"/>
</dbReference>
<dbReference type="GO" id="GO:0016853">
    <property type="term" value="F:isomerase activity"/>
    <property type="evidence" value="ECO:0007669"/>
    <property type="project" value="UniProtKB-KW"/>
</dbReference>
<name>A0A0G0BIW6_UNCC3</name>
<protein>
    <submittedName>
        <fullName evidence="3">PpiC-type peptidyl-prolyl cis-trans isomerase</fullName>
    </submittedName>
</protein>
<dbReference type="EMBL" id="LBQB01000007">
    <property type="protein sequence ID" value="KKP69373.1"/>
    <property type="molecule type" value="Genomic_DNA"/>
</dbReference>
<dbReference type="AlphaFoldDB" id="A0A0G0BIW6"/>
<reference evidence="3 4" key="1">
    <citation type="journal article" date="2015" name="Nature">
        <title>rRNA introns, odd ribosomes, and small enigmatic genomes across a large radiation of phyla.</title>
        <authorList>
            <person name="Brown C.T."/>
            <person name="Hug L.A."/>
            <person name="Thomas B.C."/>
            <person name="Sharon I."/>
            <person name="Castelle C.J."/>
            <person name="Singh A."/>
            <person name="Wilkins M.J."/>
            <person name="Williams K.H."/>
            <person name="Banfield J.F."/>
        </authorList>
    </citation>
    <scope>NUCLEOTIDE SEQUENCE [LARGE SCALE GENOMIC DNA]</scope>
</reference>
<evidence type="ECO:0000313" key="4">
    <source>
        <dbReference type="Proteomes" id="UP000034581"/>
    </source>
</evidence>